<feature type="domain" description="GGDEF" evidence="4">
    <location>
        <begin position="262"/>
        <end position="413"/>
    </location>
</feature>
<reference evidence="5 6" key="1">
    <citation type="journal article" date="2015" name="Genome Biol. Evol.">
        <title>The Dynamics of Genetic Interactions between Vibrio metoecus and Vibrio cholerae, Two Close Relatives Co-Occurring in the Environment.</title>
        <authorList>
            <person name="Orata F.D."/>
            <person name="Kirchberger P.C."/>
            <person name="Meheust R."/>
            <person name="Barlow E.J."/>
            <person name="Tarr C.L."/>
            <person name="Boucher Y."/>
        </authorList>
    </citation>
    <scope>NUCLEOTIDE SEQUENCE [LARGE SCALE GENOMIC DNA]</scope>
    <source>
        <strain evidence="5 6">08-2459</strain>
    </source>
</reference>
<dbReference type="PATRIC" id="fig|1481663.8.peg.1999"/>
<evidence type="ECO:0000313" key="5">
    <source>
        <dbReference type="EMBL" id="KQA22978.1"/>
    </source>
</evidence>
<gene>
    <name evidence="5" type="ORF">AAY55_13965</name>
</gene>
<evidence type="ECO:0000259" key="4">
    <source>
        <dbReference type="PROSITE" id="PS50887"/>
    </source>
</evidence>
<dbReference type="Proteomes" id="UP000053724">
    <property type="component" value="Unassembled WGS sequence"/>
</dbReference>
<dbReference type="GO" id="GO:1902201">
    <property type="term" value="P:negative regulation of bacterial-type flagellum-dependent cell motility"/>
    <property type="evidence" value="ECO:0007669"/>
    <property type="project" value="TreeGrafter"/>
</dbReference>
<dbReference type="InterPro" id="IPR000160">
    <property type="entry name" value="GGDEF_dom"/>
</dbReference>
<dbReference type="InterPro" id="IPR029787">
    <property type="entry name" value="Nucleotide_cyclase"/>
</dbReference>
<dbReference type="GO" id="GO:0005886">
    <property type="term" value="C:plasma membrane"/>
    <property type="evidence" value="ECO:0007669"/>
    <property type="project" value="TreeGrafter"/>
</dbReference>
<feature type="transmembrane region" description="Helical" evidence="3">
    <location>
        <begin position="66"/>
        <end position="84"/>
    </location>
</feature>
<comment type="catalytic activity">
    <reaction evidence="2">
        <text>2 GTP = 3',3'-c-di-GMP + 2 diphosphate</text>
        <dbReference type="Rhea" id="RHEA:24898"/>
        <dbReference type="ChEBI" id="CHEBI:33019"/>
        <dbReference type="ChEBI" id="CHEBI:37565"/>
        <dbReference type="ChEBI" id="CHEBI:58805"/>
        <dbReference type="EC" id="2.7.7.65"/>
    </reaction>
</comment>
<dbReference type="EC" id="2.7.7.65" evidence="1"/>
<keyword evidence="3" id="KW-0812">Transmembrane</keyword>
<comment type="caution">
    <text evidence="5">The sequence shown here is derived from an EMBL/GenBank/DDBJ whole genome shotgun (WGS) entry which is preliminary data.</text>
</comment>
<dbReference type="GO" id="GO:0043709">
    <property type="term" value="P:cell adhesion involved in single-species biofilm formation"/>
    <property type="evidence" value="ECO:0007669"/>
    <property type="project" value="TreeGrafter"/>
</dbReference>
<feature type="transmembrane region" description="Helical" evidence="3">
    <location>
        <begin position="12"/>
        <end position="34"/>
    </location>
</feature>
<feature type="transmembrane region" description="Helical" evidence="3">
    <location>
        <begin position="122"/>
        <end position="144"/>
    </location>
</feature>
<dbReference type="AlphaFoldDB" id="A0A0N8UHJ6"/>
<protein>
    <recommendedName>
        <fullName evidence="1">diguanylate cyclase</fullName>
        <ecNumber evidence="1">2.7.7.65</ecNumber>
    </recommendedName>
</protein>
<dbReference type="Pfam" id="PF00990">
    <property type="entry name" value="GGDEF"/>
    <property type="match status" value="2"/>
</dbReference>
<evidence type="ECO:0000256" key="3">
    <source>
        <dbReference type="SAM" id="Phobius"/>
    </source>
</evidence>
<dbReference type="PANTHER" id="PTHR45138:SF9">
    <property type="entry name" value="DIGUANYLATE CYCLASE DGCM-RELATED"/>
    <property type="match status" value="1"/>
</dbReference>
<dbReference type="Gene3D" id="3.30.70.270">
    <property type="match status" value="1"/>
</dbReference>
<keyword evidence="3" id="KW-1133">Transmembrane helix</keyword>
<feature type="transmembrane region" description="Helical" evidence="3">
    <location>
        <begin position="40"/>
        <end position="59"/>
    </location>
</feature>
<dbReference type="PROSITE" id="PS50887">
    <property type="entry name" value="GGDEF"/>
    <property type="match status" value="1"/>
</dbReference>
<dbReference type="InterPro" id="IPR043128">
    <property type="entry name" value="Rev_trsase/Diguanyl_cyclase"/>
</dbReference>
<accession>A0A0N8UHJ6</accession>
<dbReference type="NCBIfam" id="TIGR00254">
    <property type="entry name" value="GGDEF"/>
    <property type="match status" value="1"/>
</dbReference>
<dbReference type="SMART" id="SM00267">
    <property type="entry name" value="GGDEF"/>
    <property type="match status" value="1"/>
</dbReference>
<feature type="transmembrane region" description="Helical" evidence="3">
    <location>
        <begin position="90"/>
        <end position="110"/>
    </location>
</feature>
<keyword evidence="3" id="KW-0472">Membrane</keyword>
<dbReference type="SUPFAM" id="SSF55073">
    <property type="entry name" value="Nucleotide cyclase"/>
    <property type="match status" value="1"/>
</dbReference>
<dbReference type="EMBL" id="LCUF01000019">
    <property type="protein sequence ID" value="KQA22978.1"/>
    <property type="molecule type" value="Genomic_DNA"/>
</dbReference>
<evidence type="ECO:0000313" key="6">
    <source>
        <dbReference type="Proteomes" id="UP000053724"/>
    </source>
</evidence>
<sequence>MSSSFVTSPWFRFGFPLLLLATIWLGMDNVVLVIKSNLGMALNLPYILFTVSFIVAHIFKQSRIAMVAMTMLLAYVLIQVRLQIPLTENSTMLELIMLSLLLPVACFLPYAYKNSGLFSRSIFSVISQSLLLFAFWAWLTQLHIGETEHSSLTESIFFVVPQISRLPLIVVAYLTALVGIAAISVLTRNQILDVVVYSAILLAMNAFVLFHVAYISTTMFSLSGLLILIYLISAGHEMAFNDPLTQIPGRQALDQDLKHIGRKFTVAMLDVDHFKKFNDTYGHDTGDDVLKLVATRLRQIGGKARVYRYGGEEFSIIYRGKLANEVISFIEDLRQDIESYELVIRNTTKRPKNDNEGAKKRSRKSNSDIVTITISIGVCDSSLHRNPHEALKAADGALYSAKQAGRNCVKSAS</sequence>
<dbReference type="GO" id="GO:0052621">
    <property type="term" value="F:diguanylate cyclase activity"/>
    <property type="evidence" value="ECO:0007669"/>
    <property type="project" value="UniProtKB-EC"/>
</dbReference>
<dbReference type="PANTHER" id="PTHR45138">
    <property type="entry name" value="REGULATORY COMPONENTS OF SENSORY TRANSDUCTION SYSTEM"/>
    <property type="match status" value="1"/>
</dbReference>
<name>A0A0N8UHJ6_VIBMT</name>
<feature type="transmembrane region" description="Helical" evidence="3">
    <location>
        <begin position="164"/>
        <end position="187"/>
    </location>
</feature>
<evidence type="ECO:0000256" key="2">
    <source>
        <dbReference type="ARBA" id="ARBA00034247"/>
    </source>
</evidence>
<proteinExistence type="predicted"/>
<evidence type="ECO:0000256" key="1">
    <source>
        <dbReference type="ARBA" id="ARBA00012528"/>
    </source>
</evidence>
<dbReference type="CDD" id="cd01949">
    <property type="entry name" value="GGDEF"/>
    <property type="match status" value="1"/>
</dbReference>
<dbReference type="InterPro" id="IPR050469">
    <property type="entry name" value="Diguanylate_Cyclase"/>
</dbReference>
<feature type="transmembrane region" description="Helical" evidence="3">
    <location>
        <begin position="194"/>
        <end position="214"/>
    </location>
</feature>
<organism evidence="5 6">
    <name type="scientific">Vibrio metoecus</name>
    <dbReference type="NCBI Taxonomy" id="1481663"/>
    <lineage>
        <taxon>Bacteria</taxon>
        <taxon>Pseudomonadati</taxon>
        <taxon>Pseudomonadota</taxon>
        <taxon>Gammaproteobacteria</taxon>
        <taxon>Vibrionales</taxon>
        <taxon>Vibrionaceae</taxon>
        <taxon>Vibrio</taxon>
    </lineage>
</organism>